<evidence type="ECO:0000256" key="9">
    <source>
        <dbReference type="ARBA" id="ARBA00022898"/>
    </source>
</evidence>
<dbReference type="InterPro" id="IPR043131">
    <property type="entry name" value="BCAT-like_N"/>
</dbReference>
<name>A0AAD5BK99_9ASCO</name>
<dbReference type="InterPro" id="IPR043132">
    <property type="entry name" value="BCAT-like_C"/>
</dbReference>
<protein>
    <recommendedName>
        <fullName evidence="16">Branched-chain-amino-acid aminotransferase</fullName>
        <ecNumber evidence="16">2.6.1.42</ecNumber>
    </recommendedName>
</protein>
<dbReference type="FunFam" id="3.30.470.10:FF:000005">
    <property type="entry name" value="Branched-chain-amino-acid aminotransferase"/>
    <property type="match status" value="1"/>
</dbReference>
<dbReference type="InterPro" id="IPR036038">
    <property type="entry name" value="Aminotransferase-like"/>
</dbReference>
<dbReference type="GO" id="GO:0005739">
    <property type="term" value="C:mitochondrion"/>
    <property type="evidence" value="ECO:0007669"/>
    <property type="project" value="TreeGrafter"/>
</dbReference>
<organism evidence="18 19">
    <name type="scientific">Candida theae</name>
    <dbReference type="NCBI Taxonomy" id="1198502"/>
    <lineage>
        <taxon>Eukaryota</taxon>
        <taxon>Fungi</taxon>
        <taxon>Dikarya</taxon>
        <taxon>Ascomycota</taxon>
        <taxon>Saccharomycotina</taxon>
        <taxon>Pichiomycetes</taxon>
        <taxon>Debaryomycetaceae</taxon>
        <taxon>Candida/Lodderomyces clade</taxon>
        <taxon>Candida</taxon>
    </lineage>
</organism>
<evidence type="ECO:0000256" key="3">
    <source>
        <dbReference type="ARBA" id="ARBA00004931"/>
    </source>
</evidence>
<dbReference type="EMBL" id="JAIHNG010000013">
    <property type="protein sequence ID" value="KAI5968471.1"/>
    <property type="molecule type" value="Genomic_DNA"/>
</dbReference>
<evidence type="ECO:0000256" key="16">
    <source>
        <dbReference type="RuleBase" id="RU004517"/>
    </source>
</evidence>
<gene>
    <name evidence="18" type="ORF">KGF57_000165</name>
</gene>
<comment type="pathway">
    <text evidence="4">Amino-acid biosynthesis; L-leucine biosynthesis; L-leucine from 3-methyl-2-oxobutanoate: step 4/4.</text>
</comment>
<dbReference type="InterPro" id="IPR005786">
    <property type="entry name" value="B_amino_transII"/>
</dbReference>
<dbReference type="Gene3D" id="3.20.10.10">
    <property type="entry name" value="D-amino Acid Aminotransferase, subunit A, domain 2"/>
    <property type="match status" value="1"/>
</dbReference>
<dbReference type="PROSITE" id="PS00770">
    <property type="entry name" value="AA_TRANSFER_CLASS_4"/>
    <property type="match status" value="1"/>
</dbReference>
<dbReference type="GO" id="GO:0009099">
    <property type="term" value="P:L-valine biosynthetic process"/>
    <property type="evidence" value="ECO:0007669"/>
    <property type="project" value="TreeGrafter"/>
</dbReference>
<reference evidence="18 19" key="1">
    <citation type="journal article" date="2022" name="DNA Res.">
        <title>Genome analysis of five recently described species of the CUG-Ser clade uncovers Candida theae as a new hybrid lineage with pathogenic potential in the Candida parapsilosis species complex.</title>
        <authorList>
            <person name="Mixao V."/>
            <person name="Del Olmo V."/>
            <person name="Hegedusova E."/>
            <person name="Saus E."/>
            <person name="Pryszcz L."/>
            <person name="Cillingova A."/>
            <person name="Nosek J."/>
            <person name="Gabaldon T."/>
        </authorList>
    </citation>
    <scope>NUCLEOTIDE SEQUENCE [LARGE SCALE GENOMIC DNA]</scope>
    <source>
        <strain evidence="18 19">CBS 12239</strain>
    </source>
</reference>
<keyword evidence="6 16" id="KW-0032">Aminotransferase</keyword>
<comment type="catalytic activity">
    <reaction evidence="16">
        <text>L-valine + 2-oxoglutarate = 3-methyl-2-oxobutanoate + L-glutamate</text>
        <dbReference type="Rhea" id="RHEA:24813"/>
        <dbReference type="ChEBI" id="CHEBI:11851"/>
        <dbReference type="ChEBI" id="CHEBI:16810"/>
        <dbReference type="ChEBI" id="CHEBI:29985"/>
        <dbReference type="ChEBI" id="CHEBI:57762"/>
        <dbReference type="EC" id="2.6.1.42"/>
    </reaction>
</comment>
<dbReference type="PANTHER" id="PTHR11825">
    <property type="entry name" value="SUBGROUP IIII AMINOTRANSFERASE"/>
    <property type="match status" value="1"/>
</dbReference>
<feature type="modified residue" description="N6-(pyridoxal phosphate)lysine" evidence="13">
    <location>
        <position position="201"/>
    </location>
</feature>
<dbReference type="FunFam" id="3.20.10.10:FF:000004">
    <property type="entry name" value="Branched-chain-amino-acid aminotransferase"/>
    <property type="match status" value="1"/>
</dbReference>
<comment type="caution">
    <text evidence="18">The sequence shown here is derived from an EMBL/GenBank/DDBJ whole genome shotgun (WGS) entry which is preliminary data.</text>
</comment>
<keyword evidence="10 16" id="KW-0100">Branched-chain amino acid biosynthesis</keyword>
<evidence type="ECO:0000256" key="7">
    <source>
        <dbReference type="ARBA" id="ARBA00022605"/>
    </source>
</evidence>
<dbReference type="SUPFAM" id="SSF56752">
    <property type="entry name" value="D-aminoacid aminotransferase-like PLP-dependent enzymes"/>
    <property type="match status" value="1"/>
</dbReference>
<dbReference type="PANTHER" id="PTHR11825:SF44">
    <property type="entry name" value="BRANCHED-CHAIN-AMINO-ACID AMINOTRANSFERASE"/>
    <property type="match status" value="1"/>
</dbReference>
<comment type="catalytic activity">
    <reaction evidence="16">
        <text>L-leucine + 2-oxoglutarate = 4-methyl-2-oxopentanoate + L-glutamate</text>
        <dbReference type="Rhea" id="RHEA:18321"/>
        <dbReference type="ChEBI" id="CHEBI:16810"/>
        <dbReference type="ChEBI" id="CHEBI:17865"/>
        <dbReference type="ChEBI" id="CHEBI:29985"/>
        <dbReference type="ChEBI" id="CHEBI:57427"/>
        <dbReference type="EC" id="2.6.1.42"/>
    </reaction>
</comment>
<keyword evidence="9 15" id="KW-0663">Pyridoxal phosphate</keyword>
<dbReference type="GO" id="GO:0009098">
    <property type="term" value="P:L-leucine biosynthetic process"/>
    <property type="evidence" value="ECO:0007669"/>
    <property type="project" value="TreeGrafter"/>
</dbReference>
<dbReference type="Pfam" id="PF01063">
    <property type="entry name" value="Aminotran_4"/>
    <property type="match status" value="1"/>
</dbReference>
<comment type="pathway">
    <text evidence="3">Amino-acid biosynthesis; L-valine biosynthesis; L-valine from pyruvate: step 4/4.</text>
</comment>
<dbReference type="GeneID" id="76148225"/>
<dbReference type="RefSeq" id="XP_051611350.1">
    <property type="nucleotide sequence ID" value="XM_051750877.1"/>
</dbReference>
<dbReference type="GO" id="GO:0004084">
    <property type="term" value="F:branched-chain-amino-acid transaminase activity"/>
    <property type="evidence" value="ECO:0007669"/>
    <property type="project" value="UniProtKB-EC"/>
</dbReference>
<comment type="catalytic activity">
    <reaction evidence="16">
        <text>L-isoleucine + 2-oxoglutarate = (S)-3-methyl-2-oxopentanoate + L-glutamate</text>
        <dbReference type="Rhea" id="RHEA:24801"/>
        <dbReference type="ChEBI" id="CHEBI:16810"/>
        <dbReference type="ChEBI" id="CHEBI:29985"/>
        <dbReference type="ChEBI" id="CHEBI:35146"/>
        <dbReference type="ChEBI" id="CHEBI:58045"/>
        <dbReference type="EC" id="2.6.1.42"/>
    </reaction>
</comment>
<evidence type="ECO:0000313" key="18">
    <source>
        <dbReference type="EMBL" id="KAI5968471.1"/>
    </source>
</evidence>
<evidence type="ECO:0000256" key="13">
    <source>
        <dbReference type="PIRSR" id="PIRSR006468-1"/>
    </source>
</evidence>
<dbReference type="CDD" id="cd01557">
    <property type="entry name" value="BCAT_beta_family"/>
    <property type="match status" value="1"/>
</dbReference>
<evidence type="ECO:0000256" key="11">
    <source>
        <dbReference type="ARBA" id="ARBA00051136"/>
    </source>
</evidence>
<evidence type="ECO:0000256" key="2">
    <source>
        <dbReference type="ARBA" id="ARBA00004824"/>
    </source>
</evidence>
<evidence type="ECO:0000256" key="12">
    <source>
        <dbReference type="ARBA" id="ARBA00060556"/>
    </source>
</evidence>
<dbReference type="InterPro" id="IPR001544">
    <property type="entry name" value="Aminotrans_IV"/>
</dbReference>
<accession>A0AAD5BK99</accession>
<evidence type="ECO:0000256" key="14">
    <source>
        <dbReference type="RuleBase" id="RU004106"/>
    </source>
</evidence>
<proteinExistence type="inferred from homology"/>
<dbReference type="NCBIfam" id="NF009897">
    <property type="entry name" value="PRK13357.1"/>
    <property type="match status" value="1"/>
</dbReference>
<dbReference type="InterPro" id="IPR018300">
    <property type="entry name" value="Aminotrans_IV_CS"/>
</dbReference>
<dbReference type="Gene3D" id="3.30.470.10">
    <property type="match status" value="1"/>
</dbReference>
<keyword evidence="7 16" id="KW-0028">Amino-acid biosynthesis</keyword>
<evidence type="ECO:0000256" key="17">
    <source>
        <dbReference type="SAM" id="MobiDB-lite"/>
    </source>
</evidence>
<evidence type="ECO:0000256" key="10">
    <source>
        <dbReference type="ARBA" id="ARBA00023304"/>
    </source>
</evidence>
<evidence type="ECO:0000256" key="15">
    <source>
        <dbReference type="RuleBase" id="RU004516"/>
    </source>
</evidence>
<feature type="region of interest" description="Disordered" evidence="17">
    <location>
        <begin position="1"/>
        <end position="23"/>
    </location>
</feature>
<evidence type="ECO:0000256" key="4">
    <source>
        <dbReference type="ARBA" id="ARBA00005072"/>
    </source>
</evidence>
<keyword evidence="8 16" id="KW-0808">Transferase</keyword>
<sequence length="371" mass="40920">MSAPLDSSKLEITKTSNPKEPLPNSELKFGQSFTDHILEIDWSADYGWHIPTIKPYHHFAMDPATCVLHYSFELFEGLKAYRDSKGQIRTFRPDKNMERMNRSAKRAALPTFDGEEFLKLVDKFLLLEEKFVPQGKGYSLYLRPTLIGTSVGLGVTAPTKAKLFLIASPVGPYFGSGFKPVSLEATDYAVRAWPKGVGAYKLGANYVSCIEPQTEAAKRGHSQNLWLFGEDGEITEVGAMNVFFAFKTDDGKSELVTPPLAGMILPGVTRDSTLELAREKLAGSGDWIVSERKLTIHEVKEKAQKGQLIEAFGTGTAAIVAPINNIEYQGEAITVPTVAGGSGEVTAKVCEWIQNIQYGDEEFKNWSRVAK</sequence>
<evidence type="ECO:0000256" key="5">
    <source>
        <dbReference type="ARBA" id="ARBA00009320"/>
    </source>
</evidence>
<comment type="pathway">
    <text evidence="12">Amino-acid biosynthesis; L-methionine biosynthesis via salvage pathway; L-methionine from S-methyl-5-thio-alpha-D-ribose 1-phosphate: step 6/6.</text>
</comment>
<dbReference type="PIRSF" id="PIRSF006468">
    <property type="entry name" value="BCAT1"/>
    <property type="match status" value="1"/>
</dbReference>
<dbReference type="AlphaFoldDB" id="A0AAD5BK99"/>
<evidence type="ECO:0000313" key="19">
    <source>
        <dbReference type="Proteomes" id="UP001204833"/>
    </source>
</evidence>
<comment type="pathway">
    <text evidence="2">Amino-acid biosynthesis; L-isoleucine biosynthesis; L-isoleucine from 2-oxobutanoate: step 4/4.</text>
</comment>
<dbReference type="GO" id="GO:0009083">
    <property type="term" value="P:branched-chain amino acid catabolic process"/>
    <property type="evidence" value="ECO:0007669"/>
    <property type="project" value="UniProtKB-ARBA"/>
</dbReference>
<comment type="similarity">
    <text evidence="5 14">Belongs to the class-IV pyridoxal-phosphate-dependent aminotransferase family.</text>
</comment>
<dbReference type="InterPro" id="IPR033939">
    <property type="entry name" value="BCAT_family"/>
</dbReference>
<comment type="cofactor">
    <cofactor evidence="1 15">
        <name>pyridoxal 5'-phosphate</name>
        <dbReference type="ChEBI" id="CHEBI:597326"/>
    </cofactor>
</comment>
<evidence type="ECO:0000256" key="6">
    <source>
        <dbReference type="ARBA" id="ARBA00022576"/>
    </source>
</evidence>
<dbReference type="EC" id="2.6.1.42" evidence="16"/>
<evidence type="ECO:0000256" key="1">
    <source>
        <dbReference type="ARBA" id="ARBA00001933"/>
    </source>
</evidence>
<dbReference type="Proteomes" id="UP001204833">
    <property type="component" value="Unassembled WGS sequence"/>
</dbReference>
<comment type="catalytic activity">
    <reaction evidence="11">
        <text>a 2-oxocarboxylate + L-methionine = 4-methylsulfanyl-2-oxobutanoate + an L-alpha-amino acid</text>
        <dbReference type="Rhea" id="RHEA:31763"/>
        <dbReference type="ChEBI" id="CHEBI:16723"/>
        <dbReference type="ChEBI" id="CHEBI:35179"/>
        <dbReference type="ChEBI" id="CHEBI:57844"/>
        <dbReference type="ChEBI" id="CHEBI:59869"/>
    </reaction>
    <physiologicalReaction direction="right-to-left" evidence="11">
        <dbReference type="Rhea" id="RHEA:31765"/>
    </physiologicalReaction>
</comment>
<keyword evidence="19" id="KW-1185">Reference proteome</keyword>
<dbReference type="NCBIfam" id="TIGR01123">
    <property type="entry name" value="ilvE_II"/>
    <property type="match status" value="1"/>
</dbReference>
<evidence type="ECO:0000256" key="8">
    <source>
        <dbReference type="ARBA" id="ARBA00022679"/>
    </source>
</evidence>